<dbReference type="RefSeq" id="WP_245733272.1">
    <property type="nucleotide sequence ID" value="NZ_FNIX01000002.1"/>
</dbReference>
<dbReference type="InterPro" id="IPR000835">
    <property type="entry name" value="HTH_MarR-typ"/>
</dbReference>
<reference evidence="6" key="1">
    <citation type="submission" date="2016-10" db="EMBL/GenBank/DDBJ databases">
        <authorList>
            <person name="Varghese N."/>
            <person name="Submissions S."/>
        </authorList>
    </citation>
    <scope>NUCLEOTIDE SEQUENCE [LARGE SCALE GENOMIC DNA]</scope>
    <source>
        <strain evidence="6">CGMCC 4.6609</strain>
    </source>
</reference>
<evidence type="ECO:0000256" key="3">
    <source>
        <dbReference type="ARBA" id="ARBA00023163"/>
    </source>
</evidence>
<evidence type="ECO:0000259" key="4">
    <source>
        <dbReference type="PROSITE" id="PS50995"/>
    </source>
</evidence>
<dbReference type="EMBL" id="FNIX01000002">
    <property type="protein sequence ID" value="SDO30318.1"/>
    <property type="molecule type" value="Genomic_DNA"/>
</dbReference>
<dbReference type="InterPro" id="IPR036390">
    <property type="entry name" value="WH_DNA-bd_sf"/>
</dbReference>
<keyword evidence="2 5" id="KW-0238">DNA-binding</keyword>
<name>A0A1H0IFY3_9PSEU</name>
<dbReference type="STRING" id="641025.SAMN05421507_10288"/>
<dbReference type="AlphaFoldDB" id="A0A1H0IFY3"/>
<sequence length="141" mass="15391">MAGQHDAQVARADLVDLLTRARRALVRDLGAVLEEEGFTVDQWRVLRALASQERTMGDLAAAVEIPHPTLTRVVDALADSALLYRSQSEQDRRRVVVGVSALGHTRLSRLEALATAHEQALASRVGAENIAHLTDLLRTLP</sequence>
<protein>
    <submittedName>
        <fullName evidence="5">DNA-binding transcriptional regulator, MarR family</fullName>
    </submittedName>
</protein>
<organism evidence="5 6">
    <name type="scientific">Lentzea jiangxiensis</name>
    <dbReference type="NCBI Taxonomy" id="641025"/>
    <lineage>
        <taxon>Bacteria</taxon>
        <taxon>Bacillati</taxon>
        <taxon>Actinomycetota</taxon>
        <taxon>Actinomycetes</taxon>
        <taxon>Pseudonocardiales</taxon>
        <taxon>Pseudonocardiaceae</taxon>
        <taxon>Lentzea</taxon>
    </lineage>
</organism>
<dbReference type="Pfam" id="PF12802">
    <property type="entry name" value="MarR_2"/>
    <property type="match status" value="1"/>
</dbReference>
<evidence type="ECO:0000313" key="5">
    <source>
        <dbReference type="EMBL" id="SDO30318.1"/>
    </source>
</evidence>
<evidence type="ECO:0000313" key="6">
    <source>
        <dbReference type="Proteomes" id="UP000199691"/>
    </source>
</evidence>
<dbReference type="Proteomes" id="UP000199691">
    <property type="component" value="Unassembled WGS sequence"/>
</dbReference>
<dbReference type="Gene3D" id="1.10.10.10">
    <property type="entry name" value="Winged helix-like DNA-binding domain superfamily/Winged helix DNA-binding domain"/>
    <property type="match status" value="1"/>
</dbReference>
<feature type="domain" description="HTH marR-type" evidence="4">
    <location>
        <begin position="11"/>
        <end position="141"/>
    </location>
</feature>
<dbReference type="SUPFAM" id="SSF46785">
    <property type="entry name" value="Winged helix' DNA-binding domain"/>
    <property type="match status" value="1"/>
</dbReference>
<dbReference type="GO" id="GO:0006950">
    <property type="term" value="P:response to stress"/>
    <property type="evidence" value="ECO:0007669"/>
    <property type="project" value="TreeGrafter"/>
</dbReference>
<keyword evidence="3" id="KW-0804">Transcription</keyword>
<evidence type="ECO:0000256" key="1">
    <source>
        <dbReference type="ARBA" id="ARBA00023015"/>
    </source>
</evidence>
<dbReference type="GO" id="GO:0003700">
    <property type="term" value="F:DNA-binding transcription factor activity"/>
    <property type="evidence" value="ECO:0007669"/>
    <property type="project" value="InterPro"/>
</dbReference>
<gene>
    <name evidence="5" type="ORF">SAMN05421507_10288</name>
</gene>
<keyword evidence="1" id="KW-0805">Transcription regulation</keyword>
<dbReference type="PANTHER" id="PTHR33164">
    <property type="entry name" value="TRANSCRIPTIONAL REGULATOR, MARR FAMILY"/>
    <property type="match status" value="1"/>
</dbReference>
<evidence type="ECO:0000256" key="2">
    <source>
        <dbReference type="ARBA" id="ARBA00023125"/>
    </source>
</evidence>
<dbReference type="PROSITE" id="PS50995">
    <property type="entry name" value="HTH_MARR_2"/>
    <property type="match status" value="1"/>
</dbReference>
<dbReference type="GO" id="GO:0003677">
    <property type="term" value="F:DNA binding"/>
    <property type="evidence" value="ECO:0007669"/>
    <property type="project" value="UniProtKB-KW"/>
</dbReference>
<proteinExistence type="predicted"/>
<keyword evidence="6" id="KW-1185">Reference proteome</keyword>
<dbReference type="PANTHER" id="PTHR33164:SF64">
    <property type="entry name" value="TRANSCRIPTIONAL REGULATOR SLYA"/>
    <property type="match status" value="1"/>
</dbReference>
<dbReference type="InterPro" id="IPR036388">
    <property type="entry name" value="WH-like_DNA-bd_sf"/>
</dbReference>
<dbReference type="InterPro" id="IPR039422">
    <property type="entry name" value="MarR/SlyA-like"/>
</dbReference>
<dbReference type="SMART" id="SM00347">
    <property type="entry name" value="HTH_MARR"/>
    <property type="match status" value="1"/>
</dbReference>
<accession>A0A1H0IFY3</accession>